<dbReference type="Pfam" id="PF08238">
    <property type="entry name" value="Sel1"/>
    <property type="match status" value="1"/>
</dbReference>
<sequence length="73" mass="8002">MFIKGEVVKLAPLEGVKMVRKAADELNDPDALFNMGLIFLKGLGVTADPAFAQNYFQKAAKNGNKTAELYLQQ</sequence>
<dbReference type="Proteomes" id="UP000001542">
    <property type="component" value="Unassembled WGS sequence"/>
</dbReference>
<dbReference type="InParanoid" id="A2DKT5"/>
<dbReference type="VEuPathDB" id="TrichDB:TVAGG3_0560210"/>
<dbReference type="InterPro" id="IPR011990">
    <property type="entry name" value="TPR-like_helical_dom_sf"/>
</dbReference>
<reference evidence="1" key="2">
    <citation type="journal article" date="2007" name="Science">
        <title>Draft genome sequence of the sexually transmitted pathogen Trichomonas vaginalis.</title>
        <authorList>
            <person name="Carlton J.M."/>
            <person name="Hirt R.P."/>
            <person name="Silva J.C."/>
            <person name="Delcher A.L."/>
            <person name="Schatz M."/>
            <person name="Zhao Q."/>
            <person name="Wortman J.R."/>
            <person name="Bidwell S.L."/>
            <person name="Alsmark U.C.M."/>
            <person name="Besteiro S."/>
            <person name="Sicheritz-Ponten T."/>
            <person name="Noel C.J."/>
            <person name="Dacks J.B."/>
            <person name="Foster P.G."/>
            <person name="Simillion C."/>
            <person name="Van de Peer Y."/>
            <person name="Miranda-Saavedra D."/>
            <person name="Barton G.J."/>
            <person name="Westrop G.D."/>
            <person name="Mueller S."/>
            <person name="Dessi D."/>
            <person name="Fiori P.L."/>
            <person name="Ren Q."/>
            <person name="Paulsen I."/>
            <person name="Zhang H."/>
            <person name="Bastida-Corcuera F.D."/>
            <person name="Simoes-Barbosa A."/>
            <person name="Brown M.T."/>
            <person name="Hayes R.D."/>
            <person name="Mukherjee M."/>
            <person name="Okumura C.Y."/>
            <person name="Schneider R."/>
            <person name="Smith A.J."/>
            <person name="Vanacova S."/>
            <person name="Villalvazo M."/>
            <person name="Haas B.J."/>
            <person name="Pertea M."/>
            <person name="Feldblyum T.V."/>
            <person name="Utterback T.R."/>
            <person name="Shu C.L."/>
            <person name="Osoegawa K."/>
            <person name="de Jong P.J."/>
            <person name="Hrdy I."/>
            <person name="Horvathova L."/>
            <person name="Zubacova Z."/>
            <person name="Dolezal P."/>
            <person name="Malik S.B."/>
            <person name="Logsdon J.M. Jr."/>
            <person name="Henze K."/>
            <person name="Gupta A."/>
            <person name="Wang C.C."/>
            <person name="Dunne R.L."/>
            <person name="Upcroft J.A."/>
            <person name="Upcroft P."/>
            <person name="White O."/>
            <person name="Salzberg S.L."/>
            <person name="Tang P."/>
            <person name="Chiu C.-H."/>
            <person name="Lee Y.-S."/>
            <person name="Embley T.M."/>
            <person name="Coombs G.H."/>
            <person name="Mottram J.C."/>
            <person name="Tachezy J."/>
            <person name="Fraser-Liggett C.M."/>
            <person name="Johnson P.J."/>
        </authorList>
    </citation>
    <scope>NUCLEOTIDE SEQUENCE [LARGE SCALE GENOMIC DNA]</scope>
    <source>
        <strain evidence="1">G3</strain>
    </source>
</reference>
<evidence type="ECO:0008006" key="3">
    <source>
        <dbReference type="Google" id="ProtNLM"/>
    </source>
</evidence>
<evidence type="ECO:0000313" key="2">
    <source>
        <dbReference type="Proteomes" id="UP000001542"/>
    </source>
</evidence>
<dbReference type="KEGG" id="tva:75660899"/>
<accession>A2DKT5</accession>
<dbReference type="Gene3D" id="1.25.40.10">
    <property type="entry name" value="Tetratricopeptide repeat domain"/>
    <property type="match status" value="1"/>
</dbReference>
<name>A2DKT5_TRIV3</name>
<dbReference type="SUPFAM" id="SSF81901">
    <property type="entry name" value="HCP-like"/>
    <property type="match status" value="1"/>
</dbReference>
<protein>
    <recommendedName>
        <fullName evidence="3">Sel1 repeat family protein</fullName>
    </recommendedName>
</protein>
<dbReference type="SMR" id="A2DKT5"/>
<dbReference type="AlphaFoldDB" id="A2DKT5"/>
<evidence type="ECO:0000313" key="1">
    <source>
        <dbReference type="EMBL" id="EAY19068.1"/>
    </source>
</evidence>
<dbReference type="InterPro" id="IPR006597">
    <property type="entry name" value="Sel1-like"/>
</dbReference>
<keyword evidence="2" id="KW-1185">Reference proteome</keyword>
<organism evidence="1 2">
    <name type="scientific">Trichomonas vaginalis (strain ATCC PRA-98 / G3)</name>
    <dbReference type="NCBI Taxonomy" id="412133"/>
    <lineage>
        <taxon>Eukaryota</taxon>
        <taxon>Metamonada</taxon>
        <taxon>Parabasalia</taxon>
        <taxon>Trichomonadida</taxon>
        <taxon>Trichomonadidae</taxon>
        <taxon>Trichomonas</taxon>
    </lineage>
</organism>
<gene>
    <name evidence="1" type="ORF">TVAG_247470</name>
</gene>
<reference evidence="1" key="1">
    <citation type="submission" date="2006-10" db="EMBL/GenBank/DDBJ databases">
        <authorList>
            <person name="Amadeo P."/>
            <person name="Zhao Q."/>
            <person name="Wortman J."/>
            <person name="Fraser-Liggett C."/>
            <person name="Carlton J."/>
        </authorList>
    </citation>
    <scope>NUCLEOTIDE SEQUENCE</scope>
    <source>
        <strain evidence="1">G3</strain>
    </source>
</reference>
<dbReference type="EMBL" id="DS113212">
    <property type="protein sequence ID" value="EAY19068.1"/>
    <property type="molecule type" value="Genomic_DNA"/>
</dbReference>
<dbReference type="VEuPathDB" id="TrichDB:TVAG_247470"/>
<proteinExistence type="predicted"/>
<dbReference type="OrthoDB" id="272077at2759"/>
<dbReference type="SMART" id="SM00671">
    <property type="entry name" value="SEL1"/>
    <property type="match status" value="1"/>
</dbReference>